<name>A0ABU7BCL9_9TELE</name>
<sequence length="141" mass="15407">MKNQNSCEVRRRASLPAAVQLNQGTAAIVACESAVCTFRKIACLWQTQMYRGNSACSKTMNQLTDTPQALLVKPPDEVTTQITPRWLSMAAGLKVVSLSFLLHILGVLGAAQDPDDAHAAQQVRHLPRADPQRVRSLQAWG</sequence>
<organism evidence="1 2">
    <name type="scientific">Ataeniobius toweri</name>
    <dbReference type="NCBI Taxonomy" id="208326"/>
    <lineage>
        <taxon>Eukaryota</taxon>
        <taxon>Metazoa</taxon>
        <taxon>Chordata</taxon>
        <taxon>Craniata</taxon>
        <taxon>Vertebrata</taxon>
        <taxon>Euteleostomi</taxon>
        <taxon>Actinopterygii</taxon>
        <taxon>Neopterygii</taxon>
        <taxon>Teleostei</taxon>
        <taxon>Neoteleostei</taxon>
        <taxon>Acanthomorphata</taxon>
        <taxon>Ovalentaria</taxon>
        <taxon>Atherinomorphae</taxon>
        <taxon>Cyprinodontiformes</taxon>
        <taxon>Goodeidae</taxon>
        <taxon>Ataeniobius</taxon>
    </lineage>
</organism>
<keyword evidence="2" id="KW-1185">Reference proteome</keyword>
<dbReference type="PROSITE" id="PS51257">
    <property type="entry name" value="PROKAR_LIPOPROTEIN"/>
    <property type="match status" value="1"/>
</dbReference>
<evidence type="ECO:0000313" key="2">
    <source>
        <dbReference type="Proteomes" id="UP001345963"/>
    </source>
</evidence>
<dbReference type="EMBL" id="JAHUTI010049546">
    <property type="protein sequence ID" value="MED6247820.1"/>
    <property type="molecule type" value="Genomic_DNA"/>
</dbReference>
<comment type="caution">
    <text evidence="1">The sequence shown here is derived from an EMBL/GenBank/DDBJ whole genome shotgun (WGS) entry which is preliminary data.</text>
</comment>
<gene>
    <name evidence="1" type="ORF">ATANTOWER_018049</name>
</gene>
<reference evidence="1 2" key="1">
    <citation type="submission" date="2021-07" db="EMBL/GenBank/DDBJ databases">
        <authorList>
            <person name="Palmer J.M."/>
        </authorList>
    </citation>
    <scope>NUCLEOTIDE SEQUENCE [LARGE SCALE GENOMIC DNA]</scope>
    <source>
        <strain evidence="1 2">AT_MEX2019</strain>
        <tissue evidence="1">Muscle</tissue>
    </source>
</reference>
<proteinExistence type="predicted"/>
<accession>A0ABU7BCL9</accession>
<protein>
    <submittedName>
        <fullName evidence="1">Uncharacterized protein</fullName>
    </submittedName>
</protein>
<dbReference type="Proteomes" id="UP001345963">
    <property type="component" value="Unassembled WGS sequence"/>
</dbReference>
<evidence type="ECO:0000313" key="1">
    <source>
        <dbReference type="EMBL" id="MED6247820.1"/>
    </source>
</evidence>